<reference evidence="8 9" key="1">
    <citation type="journal article" date="2015" name="Nature">
        <title>rRNA introns, odd ribosomes, and small enigmatic genomes across a large radiation of phyla.</title>
        <authorList>
            <person name="Brown C.T."/>
            <person name="Hug L.A."/>
            <person name="Thomas B.C."/>
            <person name="Sharon I."/>
            <person name="Castelle C.J."/>
            <person name="Singh A."/>
            <person name="Wilkins M.J."/>
            <person name="Williams K.H."/>
            <person name="Banfield J.F."/>
        </authorList>
    </citation>
    <scope>NUCLEOTIDE SEQUENCE [LARGE SCALE GENOMIC DNA]</scope>
</reference>
<dbReference type="EMBL" id="LBYB01000004">
    <property type="protein sequence ID" value="KKR42156.1"/>
    <property type="molecule type" value="Genomic_DNA"/>
</dbReference>
<protein>
    <recommendedName>
        <fullName evidence="3 5">Regulatory protein RecX</fullName>
    </recommendedName>
</protein>
<feature type="domain" description="RecX second three-helical" evidence="6">
    <location>
        <begin position="118"/>
        <end position="158"/>
    </location>
</feature>
<dbReference type="GO" id="GO:0006282">
    <property type="term" value="P:regulation of DNA repair"/>
    <property type="evidence" value="ECO:0007669"/>
    <property type="project" value="UniProtKB-UniRule"/>
</dbReference>
<name>A0A0G0QXL0_9BACT</name>
<evidence type="ECO:0000256" key="5">
    <source>
        <dbReference type="HAMAP-Rule" id="MF_01114"/>
    </source>
</evidence>
<evidence type="ECO:0000256" key="3">
    <source>
        <dbReference type="ARBA" id="ARBA00018111"/>
    </source>
</evidence>
<feature type="domain" description="RecX third three-helical" evidence="7">
    <location>
        <begin position="168"/>
        <end position="213"/>
    </location>
</feature>
<evidence type="ECO:0000256" key="2">
    <source>
        <dbReference type="ARBA" id="ARBA00009695"/>
    </source>
</evidence>
<dbReference type="Proteomes" id="UP000034881">
    <property type="component" value="Unassembled WGS sequence"/>
</dbReference>
<evidence type="ECO:0000313" key="9">
    <source>
        <dbReference type="Proteomes" id="UP000034881"/>
    </source>
</evidence>
<dbReference type="InterPro" id="IPR036388">
    <property type="entry name" value="WH-like_DNA-bd_sf"/>
</dbReference>
<evidence type="ECO:0000259" key="6">
    <source>
        <dbReference type="Pfam" id="PF02631"/>
    </source>
</evidence>
<comment type="similarity">
    <text evidence="2 5">Belongs to the RecX family.</text>
</comment>
<dbReference type="PANTHER" id="PTHR33602">
    <property type="entry name" value="REGULATORY PROTEIN RECX FAMILY PROTEIN"/>
    <property type="match status" value="1"/>
</dbReference>
<comment type="subcellular location">
    <subcellularLocation>
        <location evidence="1 5">Cytoplasm</location>
    </subcellularLocation>
</comment>
<evidence type="ECO:0000313" key="8">
    <source>
        <dbReference type="EMBL" id="KKR42156.1"/>
    </source>
</evidence>
<evidence type="ECO:0000256" key="4">
    <source>
        <dbReference type="ARBA" id="ARBA00022490"/>
    </source>
</evidence>
<organism evidence="8 9">
    <name type="scientific">Candidatus Daviesbacteria bacterium GW2011_GWC2_40_12</name>
    <dbReference type="NCBI Taxonomy" id="1618431"/>
    <lineage>
        <taxon>Bacteria</taxon>
        <taxon>Candidatus Daviesiibacteriota</taxon>
    </lineage>
</organism>
<dbReference type="HAMAP" id="MF_01114">
    <property type="entry name" value="RecX"/>
    <property type="match status" value="1"/>
</dbReference>
<dbReference type="Gene3D" id="1.10.10.10">
    <property type="entry name" value="Winged helix-like DNA-binding domain superfamily/Winged helix DNA-binding domain"/>
    <property type="match status" value="3"/>
</dbReference>
<evidence type="ECO:0000256" key="1">
    <source>
        <dbReference type="ARBA" id="ARBA00004496"/>
    </source>
</evidence>
<keyword evidence="4 5" id="KW-0963">Cytoplasm</keyword>
<dbReference type="Pfam" id="PF02631">
    <property type="entry name" value="RecX_HTH2"/>
    <property type="match status" value="1"/>
</dbReference>
<dbReference type="InterPro" id="IPR053925">
    <property type="entry name" value="RecX_HTH_3rd"/>
</dbReference>
<accession>A0A0G0QXL0</accession>
<evidence type="ECO:0000259" key="7">
    <source>
        <dbReference type="Pfam" id="PF21981"/>
    </source>
</evidence>
<proteinExistence type="inferred from homology"/>
<dbReference type="AlphaFoldDB" id="A0A0G0QXL0"/>
<dbReference type="GO" id="GO:0005737">
    <property type="term" value="C:cytoplasm"/>
    <property type="evidence" value="ECO:0007669"/>
    <property type="project" value="UniProtKB-SubCell"/>
</dbReference>
<gene>
    <name evidence="5" type="primary">recX</name>
    <name evidence="8" type="ORF">UT77_C0004G0140</name>
</gene>
<comment type="caution">
    <text evidence="8">The sequence shown here is derived from an EMBL/GenBank/DDBJ whole genome shotgun (WGS) entry which is preliminary data.</text>
</comment>
<comment type="function">
    <text evidence="5">Modulates RecA activity.</text>
</comment>
<sequence>MPKITSVEPQKKNLRRFNVYLDGEFAFGADEDLVVNKRLVVGKEISKEDLEKILFEAEVGKLMERMYGWFSLRQHSEAEVRQYFRIKNQESRIKDKEPISQLVIDATIETLKKKGMVNDLEFAKAWVEARRKSRQKGIRAIKSELFQKGIDKEIIEKVISDTRYEISEEELAKQALEKKIKYWKNLDPKKLYQKSIEFLLRKGFDYEVVKSVIEKVIKKE</sequence>
<dbReference type="InterPro" id="IPR003783">
    <property type="entry name" value="Regulatory_RecX"/>
</dbReference>
<dbReference type="InterPro" id="IPR053924">
    <property type="entry name" value="RecX_HTH_2nd"/>
</dbReference>
<dbReference type="PANTHER" id="PTHR33602:SF1">
    <property type="entry name" value="REGULATORY PROTEIN RECX FAMILY PROTEIN"/>
    <property type="match status" value="1"/>
</dbReference>
<dbReference type="Pfam" id="PF21981">
    <property type="entry name" value="RecX_HTH3"/>
    <property type="match status" value="1"/>
</dbReference>